<name>A0A7S4PMQ8_9EUKA</name>
<evidence type="ECO:0000313" key="2">
    <source>
        <dbReference type="EMBL" id="CAE2340152.1"/>
    </source>
</evidence>
<reference evidence="2" key="1">
    <citation type="submission" date="2021-01" db="EMBL/GenBank/DDBJ databases">
        <authorList>
            <person name="Corre E."/>
            <person name="Pelletier E."/>
            <person name="Niang G."/>
            <person name="Scheremetjew M."/>
            <person name="Finn R."/>
            <person name="Kale V."/>
            <person name="Holt S."/>
            <person name="Cochrane G."/>
            <person name="Meng A."/>
            <person name="Brown T."/>
            <person name="Cohen L."/>
        </authorList>
    </citation>
    <scope>NUCLEOTIDE SEQUENCE</scope>
    <source>
        <strain evidence="2">SoJaBio B1-5/56/2</strain>
    </source>
</reference>
<dbReference type="AlphaFoldDB" id="A0A7S4PMQ8"/>
<sequence length="345" mass="39159">MGVVFFFFLFAPAAVFSFGQITEQRIQQRTIRSEFMELSQARAVPKSCSPLPSSLSVRNQAFADLHGIVASPGGTGSTHVLRRASNESFSVNRGNAEHLKHCHLPPFHNSSLIRGTFIGNTQPSPDFDLFKAIIVYGDPAHSIHSLFRRHFQKKQIRDTSARTCHLPTLRTRHGHYKELPGFLESYVKHAGNEDRFRFNEYYLNWMFGDCPYDRIFISGEHSADVLHSFPIRSLFLHSPFSTTAHSSNREDLTWKLKNSKLLGIRPYVHTSHPWESVPEDIKSTLGSPFEALQLFLKKLPPIFIRLGTPNSNSYSTANASTFKQKFADKFIGDFDMDEVLDSVLP</sequence>
<proteinExistence type="predicted"/>
<organism evidence="2">
    <name type="scientific">Paramoeba aestuarina</name>
    <dbReference type="NCBI Taxonomy" id="180227"/>
    <lineage>
        <taxon>Eukaryota</taxon>
        <taxon>Amoebozoa</taxon>
        <taxon>Discosea</taxon>
        <taxon>Flabellinia</taxon>
        <taxon>Dactylopodida</taxon>
        <taxon>Paramoebidae</taxon>
        <taxon>Paramoeba</taxon>
    </lineage>
</organism>
<evidence type="ECO:0008006" key="3">
    <source>
        <dbReference type="Google" id="ProtNLM"/>
    </source>
</evidence>
<accession>A0A7S4PMQ8</accession>
<protein>
    <recommendedName>
        <fullName evidence="3">Sulfotransferase domain-containing protein</fullName>
    </recommendedName>
</protein>
<dbReference type="EMBL" id="HBKR01039639">
    <property type="protein sequence ID" value="CAE2340152.1"/>
    <property type="molecule type" value="Transcribed_RNA"/>
</dbReference>
<evidence type="ECO:0000256" key="1">
    <source>
        <dbReference type="SAM" id="SignalP"/>
    </source>
</evidence>
<gene>
    <name evidence="2" type="ORF">NAES01612_LOCUS25863</name>
</gene>
<keyword evidence="1" id="KW-0732">Signal</keyword>
<feature type="signal peptide" evidence="1">
    <location>
        <begin position="1"/>
        <end position="17"/>
    </location>
</feature>
<feature type="chain" id="PRO_5030840499" description="Sulfotransferase domain-containing protein" evidence="1">
    <location>
        <begin position="18"/>
        <end position="345"/>
    </location>
</feature>